<evidence type="ECO:0000259" key="8">
    <source>
        <dbReference type="PROSITE" id="PS50808"/>
    </source>
</evidence>
<dbReference type="PROSITE" id="PS50808">
    <property type="entry name" value="ZF_BED"/>
    <property type="match status" value="1"/>
</dbReference>
<dbReference type="SUPFAM" id="SSF140996">
    <property type="entry name" value="Hermes dimerisation domain"/>
    <property type="match status" value="1"/>
</dbReference>
<keyword evidence="5" id="KW-0804">Transcription</keyword>
<dbReference type="PANTHER" id="PTHR46481:SF8">
    <property type="entry name" value="ZINC FINGER BED DOMAIN-CONTAINING PROTEIN RICESLEEPER 1-LIKE"/>
    <property type="match status" value="1"/>
</dbReference>
<feature type="region of interest" description="Disordered" evidence="7">
    <location>
        <begin position="16"/>
        <end position="55"/>
    </location>
</feature>
<dbReference type="PANTHER" id="PTHR46481">
    <property type="entry name" value="ZINC FINGER BED DOMAIN-CONTAINING PROTEIN 4"/>
    <property type="match status" value="1"/>
</dbReference>
<dbReference type="InterPro" id="IPR012337">
    <property type="entry name" value="RNaseH-like_sf"/>
</dbReference>
<dbReference type="SUPFAM" id="SSF57667">
    <property type="entry name" value="beta-beta-alpha zinc fingers"/>
    <property type="match status" value="1"/>
</dbReference>
<dbReference type="SUPFAM" id="SSF53098">
    <property type="entry name" value="Ribonuclease H-like"/>
    <property type="match status" value="1"/>
</dbReference>
<keyword evidence="10" id="KW-1185">Reference proteome</keyword>
<keyword evidence="4" id="KW-0805">Transcription regulation</keyword>
<dbReference type="GO" id="GO:0003677">
    <property type="term" value="F:DNA binding"/>
    <property type="evidence" value="ECO:0007669"/>
    <property type="project" value="InterPro"/>
</dbReference>
<sequence>MESVVNDNVMIVDEINNSEDNSCEEDSEAKSKNDVDGDTMIKKKRMSSNPSISDDKIERKKTSYVWDHFQKTNDPNKVECNYCGKCIAFKPSNGISGMKNHITRCKRFPANLNRKQNLADFESKTITSPGGTSKTVKVPRCWQFDQDNCRKALARMLIVDELPFVFTEHEGFRYFCKQLCPEFVPPSRTTVTRDCYSIFIEERSELKDLLSKLSSRVCLTTDTWISGQNLGYMCLTAHFIDDRCTLHKKIIKFCPIPGHSGEIIGKSIEKCLNEWNLRRILTITIDNARSNDVSIQYLRRRITH</sequence>
<dbReference type="InterPro" id="IPR052035">
    <property type="entry name" value="ZnF_BED_domain_contain"/>
</dbReference>
<dbReference type="InterPro" id="IPR003656">
    <property type="entry name" value="Znf_BED"/>
</dbReference>
<evidence type="ECO:0000256" key="7">
    <source>
        <dbReference type="SAM" id="MobiDB-lite"/>
    </source>
</evidence>
<reference evidence="9" key="1">
    <citation type="submission" date="2023-05" db="EMBL/GenBank/DDBJ databases">
        <title>Genome and transcriptome analyses reveal genes involved in the formation of fine ridges on petal epidermal cells in Hibiscus trionum.</title>
        <authorList>
            <person name="Koshimizu S."/>
            <person name="Masuda S."/>
            <person name="Ishii T."/>
            <person name="Shirasu K."/>
            <person name="Hoshino A."/>
            <person name="Arita M."/>
        </authorList>
    </citation>
    <scope>NUCLEOTIDE SEQUENCE</scope>
    <source>
        <strain evidence="9">Hamamatsu line</strain>
    </source>
</reference>
<keyword evidence="3" id="KW-0862">Zinc</keyword>
<dbReference type="Pfam" id="PF02892">
    <property type="entry name" value="zf-BED"/>
    <property type="match status" value="1"/>
</dbReference>
<feature type="compositionally biased region" description="Basic and acidic residues" evidence="7">
    <location>
        <begin position="28"/>
        <end position="41"/>
    </location>
</feature>
<name>A0A9W7JL17_HIBTR</name>
<dbReference type="Proteomes" id="UP001165190">
    <property type="component" value="Unassembled WGS sequence"/>
</dbReference>
<dbReference type="GO" id="GO:0008270">
    <property type="term" value="F:zinc ion binding"/>
    <property type="evidence" value="ECO:0007669"/>
    <property type="project" value="UniProtKB-KW"/>
</dbReference>
<accession>A0A9W7JL17</accession>
<evidence type="ECO:0000256" key="6">
    <source>
        <dbReference type="PROSITE-ProRule" id="PRU00027"/>
    </source>
</evidence>
<dbReference type="InterPro" id="IPR036236">
    <property type="entry name" value="Znf_C2H2_sf"/>
</dbReference>
<protein>
    <submittedName>
        <fullName evidence="9">DAYSLEEPER</fullName>
    </submittedName>
</protein>
<comment type="caution">
    <text evidence="9">The sequence shown here is derived from an EMBL/GenBank/DDBJ whole genome shotgun (WGS) entry which is preliminary data.</text>
</comment>
<evidence type="ECO:0000256" key="4">
    <source>
        <dbReference type="ARBA" id="ARBA00023015"/>
    </source>
</evidence>
<dbReference type="AlphaFoldDB" id="A0A9W7JL17"/>
<organism evidence="9 10">
    <name type="scientific">Hibiscus trionum</name>
    <name type="common">Flower of an hour</name>
    <dbReference type="NCBI Taxonomy" id="183268"/>
    <lineage>
        <taxon>Eukaryota</taxon>
        <taxon>Viridiplantae</taxon>
        <taxon>Streptophyta</taxon>
        <taxon>Embryophyta</taxon>
        <taxon>Tracheophyta</taxon>
        <taxon>Spermatophyta</taxon>
        <taxon>Magnoliopsida</taxon>
        <taxon>eudicotyledons</taxon>
        <taxon>Gunneridae</taxon>
        <taxon>Pentapetalae</taxon>
        <taxon>rosids</taxon>
        <taxon>malvids</taxon>
        <taxon>Malvales</taxon>
        <taxon>Malvaceae</taxon>
        <taxon>Malvoideae</taxon>
        <taxon>Hibiscus</taxon>
    </lineage>
</organism>
<evidence type="ECO:0000313" key="9">
    <source>
        <dbReference type="EMBL" id="GMJ15362.1"/>
    </source>
</evidence>
<proteinExistence type="predicted"/>
<evidence type="ECO:0000256" key="3">
    <source>
        <dbReference type="ARBA" id="ARBA00022833"/>
    </source>
</evidence>
<keyword evidence="2 6" id="KW-0863">Zinc-finger</keyword>
<keyword evidence="1" id="KW-0479">Metal-binding</keyword>
<dbReference type="EMBL" id="BSYR01000077">
    <property type="protein sequence ID" value="GMJ15362.1"/>
    <property type="molecule type" value="Genomic_DNA"/>
</dbReference>
<evidence type="ECO:0000256" key="2">
    <source>
        <dbReference type="ARBA" id="ARBA00022771"/>
    </source>
</evidence>
<evidence type="ECO:0000256" key="1">
    <source>
        <dbReference type="ARBA" id="ARBA00022723"/>
    </source>
</evidence>
<dbReference type="OrthoDB" id="998084at2759"/>
<dbReference type="SMART" id="SM00614">
    <property type="entry name" value="ZnF_BED"/>
    <property type="match status" value="1"/>
</dbReference>
<gene>
    <name evidence="9" type="ORF">HRI_005205400</name>
</gene>
<evidence type="ECO:0000313" key="10">
    <source>
        <dbReference type="Proteomes" id="UP001165190"/>
    </source>
</evidence>
<feature type="domain" description="BED-type" evidence="8">
    <location>
        <begin position="60"/>
        <end position="112"/>
    </location>
</feature>
<evidence type="ECO:0000256" key="5">
    <source>
        <dbReference type="ARBA" id="ARBA00023163"/>
    </source>
</evidence>